<accession>A0ABD3TYM7</accession>
<reference evidence="1 2" key="1">
    <citation type="submission" date="2024-11" db="EMBL/GenBank/DDBJ databases">
        <title>Chromosome-level genome assembly of the freshwater bivalve Anodonta woodiana.</title>
        <authorList>
            <person name="Chen X."/>
        </authorList>
    </citation>
    <scope>NUCLEOTIDE SEQUENCE [LARGE SCALE GENOMIC DNA]</scope>
    <source>
        <strain evidence="1">MN2024</strain>
        <tissue evidence="1">Gills</tissue>
    </source>
</reference>
<dbReference type="AlphaFoldDB" id="A0ABD3TYM7"/>
<protein>
    <submittedName>
        <fullName evidence="1">Uncharacterized protein</fullName>
    </submittedName>
</protein>
<dbReference type="Proteomes" id="UP001634394">
    <property type="component" value="Unassembled WGS sequence"/>
</dbReference>
<name>A0ABD3TYM7_SINWO</name>
<organism evidence="1 2">
    <name type="scientific">Sinanodonta woodiana</name>
    <name type="common">Chinese pond mussel</name>
    <name type="synonym">Anodonta woodiana</name>
    <dbReference type="NCBI Taxonomy" id="1069815"/>
    <lineage>
        <taxon>Eukaryota</taxon>
        <taxon>Metazoa</taxon>
        <taxon>Spiralia</taxon>
        <taxon>Lophotrochozoa</taxon>
        <taxon>Mollusca</taxon>
        <taxon>Bivalvia</taxon>
        <taxon>Autobranchia</taxon>
        <taxon>Heteroconchia</taxon>
        <taxon>Palaeoheterodonta</taxon>
        <taxon>Unionida</taxon>
        <taxon>Unionoidea</taxon>
        <taxon>Unionidae</taxon>
        <taxon>Unioninae</taxon>
        <taxon>Sinanodonta</taxon>
    </lineage>
</organism>
<dbReference type="EMBL" id="JBJQND010000017">
    <property type="protein sequence ID" value="KAL3842135.1"/>
    <property type="molecule type" value="Genomic_DNA"/>
</dbReference>
<evidence type="ECO:0000313" key="1">
    <source>
        <dbReference type="EMBL" id="KAL3842135.1"/>
    </source>
</evidence>
<gene>
    <name evidence="1" type="ORF">ACJMK2_020183</name>
</gene>
<proteinExistence type="predicted"/>
<comment type="caution">
    <text evidence="1">The sequence shown here is derived from an EMBL/GenBank/DDBJ whole genome shotgun (WGS) entry which is preliminary data.</text>
</comment>
<evidence type="ECO:0000313" key="2">
    <source>
        <dbReference type="Proteomes" id="UP001634394"/>
    </source>
</evidence>
<keyword evidence="2" id="KW-1185">Reference proteome</keyword>
<sequence>MLEFHGTEREKIPGRTAILVAIKIMDEEKISKIYSFNNAGKGFGIRPRGNEPVLTYGELTICGQRAIVKKPKPIMRKIKKLTGEIHQLCIPMEITLEAMVTCFEEKFGIKVKNAELGEAPVFSIYNGTRILEIERTKLHTMK</sequence>